<keyword evidence="2" id="KW-0805">Transcription regulation</keyword>
<dbReference type="GO" id="GO:0003677">
    <property type="term" value="F:DNA binding"/>
    <property type="evidence" value="ECO:0007669"/>
    <property type="project" value="UniProtKB-KW"/>
</dbReference>
<dbReference type="CDD" id="cd08414">
    <property type="entry name" value="PBP2_LTTR_aromatics_like"/>
    <property type="match status" value="1"/>
</dbReference>
<dbReference type="Pfam" id="PF00126">
    <property type="entry name" value="HTH_1"/>
    <property type="match status" value="1"/>
</dbReference>
<dbReference type="Proteomes" id="UP000502035">
    <property type="component" value="Chromosome"/>
</dbReference>
<feature type="domain" description="HTH lysR-type" evidence="5">
    <location>
        <begin position="1"/>
        <end position="58"/>
    </location>
</feature>
<organism evidence="6 7">
    <name type="scientific">Nocardioides piscis</name>
    <dbReference type="NCBI Taxonomy" id="2714938"/>
    <lineage>
        <taxon>Bacteria</taxon>
        <taxon>Bacillati</taxon>
        <taxon>Actinomycetota</taxon>
        <taxon>Actinomycetes</taxon>
        <taxon>Propionibacteriales</taxon>
        <taxon>Nocardioidaceae</taxon>
        <taxon>Nocardioides</taxon>
    </lineage>
</organism>
<dbReference type="EMBL" id="CP049866">
    <property type="protein sequence ID" value="QIK76110.1"/>
    <property type="molecule type" value="Genomic_DNA"/>
</dbReference>
<dbReference type="PRINTS" id="PR00039">
    <property type="entry name" value="HTHLYSR"/>
</dbReference>
<dbReference type="InterPro" id="IPR036390">
    <property type="entry name" value="WH_DNA-bd_sf"/>
</dbReference>
<dbReference type="InterPro" id="IPR000847">
    <property type="entry name" value="LysR_HTH_N"/>
</dbReference>
<evidence type="ECO:0000259" key="5">
    <source>
        <dbReference type="PROSITE" id="PS50931"/>
    </source>
</evidence>
<keyword evidence="4" id="KW-0804">Transcription</keyword>
<dbReference type="GO" id="GO:0003700">
    <property type="term" value="F:DNA-binding transcription factor activity"/>
    <property type="evidence" value="ECO:0007669"/>
    <property type="project" value="InterPro"/>
</dbReference>
<accession>A0A6G7YH60</accession>
<proteinExistence type="inferred from homology"/>
<dbReference type="PANTHER" id="PTHR30346:SF0">
    <property type="entry name" value="HCA OPERON TRANSCRIPTIONAL ACTIVATOR HCAR"/>
    <property type="match status" value="1"/>
</dbReference>
<dbReference type="FunFam" id="1.10.10.10:FF:000001">
    <property type="entry name" value="LysR family transcriptional regulator"/>
    <property type="match status" value="1"/>
</dbReference>
<reference evidence="6 7" key="1">
    <citation type="submission" date="2020-03" db="EMBL/GenBank/DDBJ databases">
        <title>Nocardioides sp. nov., isolated from fish.</title>
        <authorList>
            <person name="Hyun D.-W."/>
            <person name="Bae J.-W."/>
        </authorList>
    </citation>
    <scope>NUCLEOTIDE SEQUENCE [LARGE SCALE GENOMIC DNA]</scope>
    <source>
        <strain evidence="6 7">HDW12A</strain>
    </source>
</reference>
<evidence type="ECO:0000256" key="3">
    <source>
        <dbReference type="ARBA" id="ARBA00023125"/>
    </source>
</evidence>
<gene>
    <name evidence="6" type="ORF">G7071_12400</name>
</gene>
<dbReference type="RefSeq" id="WP_166319233.1">
    <property type="nucleotide sequence ID" value="NZ_CP049866.1"/>
</dbReference>
<dbReference type="Gene3D" id="3.40.190.10">
    <property type="entry name" value="Periplasmic binding protein-like II"/>
    <property type="match status" value="2"/>
</dbReference>
<dbReference type="KEGG" id="npi:G7071_12400"/>
<evidence type="ECO:0000256" key="1">
    <source>
        <dbReference type="ARBA" id="ARBA00009437"/>
    </source>
</evidence>
<dbReference type="PANTHER" id="PTHR30346">
    <property type="entry name" value="TRANSCRIPTIONAL DUAL REGULATOR HCAR-RELATED"/>
    <property type="match status" value="1"/>
</dbReference>
<evidence type="ECO:0000313" key="6">
    <source>
        <dbReference type="EMBL" id="QIK76110.1"/>
    </source>
</evidence>
<dbReference type="GO" id="GO:0032993">
    <property type="term" value="C:protein-DNA complex"/>
    <property type="evidence" value="ECO:0007669"/>
    <property type="project" value="TreeGrafter"/>
</dbReference>
<dbReference type="InterPro" id="IPR036388">
    <property type="entry name" value="WH-like_DNA-bd_sf"/>
</dbReference>
<protein>
    <submittedName>
        <fullName evidence="6">LysR family transcriptional regulator</fullName>
    </submittedName>
</protein>
<evidence type="ECO:0000256" key="2">
    <source>
        <dbReference type="ARBA" id="ARBA00023015"/>
    </source>
</evidence>
<dbReference type="Pfam" id="PF03466">
    <property type="entry name" value="LysR_substrate"/>
    <property type="match status" value="1"/>
</dbReference>
<keyword evidence="3" id="KW-0238">DNA-binding</keyword>
<comment type="similarity">
    <text evidence="1">Belongs to the LysR transcriptional regulatory family.</text>
</comment>
<dbReference type="Gene3D" id="1.10.10.10">
    <property type="entry name" value="Winged helix-like DNA-binding domain superfamily/Winged helix DNA-binding domain"/>
    <property type="match status" value="1"/>
</dbReference>
<dbReference type="SUPFAM" id="SSF53850">
    <property type="entry name" value="Periplasmic binding protein-like II"/>
    <property type="match status" value="1"/>
</dbReference>
<dbReference type="PROSITE" id="PS50931">
    <property type="entry name" value="HTH_LYSR"/>
    <property type="match status" value="1"/>
</dbReference>
<keyword evidence="7" id="KW-1185">Reference proteome</keyword>
<evidence type="ECO:0000313" key="7">
    <source>
        <dbReference type="Proteomes" id="UP000502035"/>
    </source>
</evidence>
<dbReference type="AlphaFoldDB" id="A0A6G7YH60"/>
<name>A0A6G7YH60_9ACTN</name>
<dbReference type="SUPFAM" id="SSF46785">
    <property type="entry name" value="Winged helix' DNA-binding domain"/>
    <property type="match status" value="1"/>
</dbReference>
<evidence type="ECO:0000256" key="4">
    <source>
        <dbReference type="ARBA" id="ARBA00023163"/>
    </source>
</evidence>
<sequence>MELRHLRYFQAVAEEKHFGRAAVRLHMAQPPLSQQIKQLEDELGVRLLTRTSRRVDLTPAGETYLARVRAILQSVDAAGNEAQRIGSGLEGRLVLGCVGSATYSLLPSLARALREQLPGVDFAFQGEMLSPSQVAALRDGSIDLALLRPLGDASDAGDQSDLAMLTLREEKYVVALPEGHRLASRKRVRMADLQDEDLIVHSGHGRSAMYDAVTALCRGAGFEPVVRHEVAETSTLVTFVAAALGVAIVPEPVSALVVGGMIYRPLANPARVELVAATRADDDSALLARTLRVLRRQVDLSG</sequence>
<dbReference type="InterPro" id="IPR005119">
    <property type="entry name" value="LysR_subst-bd"/>
</dbReference>